<evidence type="ECO:0000313" key="3">
    <source>
        <dbReference type="EMBL" id="KAJ3097765.1"/>
    </source>
</evidence>
<dbReference type="SUPFAM" id="SSF111347">
    <property type="entry name" value="Rap/Ran-GAP"/>
    <property type="match status" value="1"/>
</dbReference>
<dbReference type="Gene3D" id="3.30.1120.160">
    <property type="match status" value="1"/>
</dbReference>
<accession>A0AAD5XCF0</accession>
<dbReference type="GO" id="GO:0005096">
    <property type="term" value="F:GTPase activator activity"/>
    <property type="evidence" value="ECO:0007669"/>
    <property type="project" value="UniProtKB-KW"/>
</dbReference>
<evidence type="ECO:0000313" key="4">
    <source>
        <dbReference type="Proteomes" id="UP001211907"/>
    </source>
</evidence>
<dbReference type="EMBL" id="JADGJH010002478">
    <property type="protein sequence ID" value="KAJ3097765.1"/>
    <property type="molecule type" value="Genomic_DNA"/>
</dbReference>
<protein>
    <recommendedName>
        <fullName evidence="2">Rap-GAP domain-containing protein</fullName>
    </recommendedName>
</protein>
<keyword evidence="4" id="KW-1185">Reference proteome</keyword>
<feature type="domain" description="Rap-GAP" evidence="2">
    <location>
        <begin position="126"/>
        <end position="160"/>
    </location>
</feature>
<feature type="non-terminal residue" evidence="3">
    <location>
        <position position="160"/>
    </location>
</feature>
<dbReference type="PANTHER" id="PTHR15711">
    <property type="entry name" value="RAP GTPASE-ACTIVATING PROTEIN"/>
    <property type="match status" value="1"/>
</dbReference>
<sequence>MLNLVNNPSAKITGVHESLLQECEKDIIWYRENFFGKPHENYLALESSKGPLAISVILDGGIYKALVRSIDGAERLTVEASAVYQSGHRKLFRMGPKVENLMSAFSSGIPARVLTLVKSPGLPNELLAMEERQVIRSYKFGVGYCKAGQVTEADMLSNRH</sequence>
<name>A0AAD5XCF0_9FUNG</name>
<dbReference type="PROSITE" id="PS50085">
    <property type="entry name" value="RAPGAP"/>
    <property type="match status" value="1"/>
</dbReference>
<gene>
    <name evidence="3" type="ORF">HK100_005260</name>
</gene>
<dbReference type="AlphaFoldDB" id="A0AAD5XCF0"/>
<comment type="caution">
    <text evidence="3">The sequence shown here is derived from an EMBL/GenBank/DDBJ whole genome shotgun (WGS) entry which is preliminary data.</text>
</comment>
<evidence type="ECO:0000259" key="2">
    <source>
        <dbReference type="PROSITE" id="PS50085"/>
    </source>
</evidence>
<dbReference type="PANTHER" id="PTHR15711:SF65">
    <property type="entry name" value="RAPGAP_RANGAP DOMAIN-CONTAINING PROTEIN"/>
    <property type="match status" value="1"/>
</dbReference>
<reference evidence="3" key="1">
    <citation type="submission" date="2020-05" db="EMBL/GenBank/DDBJ databases">
        <title>Phylogenomic resolution of chytrid fungi.</title>
        <authorList>
            <person name="Stajich J.E."/>
            <person name="Amses K."/>
            <person name="Simmons R."/>
            <person name="Seto K."/>
            <person name="Myers J."/>
            <person name="Bonds A."/>
            <person name="Quandt C.A."/>
            <person name="Barry K."/>
            <person name="Liu P."/>
            <person name="Grigoriev I."/>
            <person name="Longcore J.E."/>
            <person name="James T.Y."/>
        </authorList>
    </citation>
    <scope>NUCLEOTIDE SEQUENCE</scope>
    <source>
        <strain evidence="3">JEL0513</strain>
    </source>
</reference>
<dbReference type="InterPro" id="IPR050989">
    <property type="entry name" value="Rap1_Ran_GAP"/>
</dbReference>
<dbReference type="InterPro" id="IPR035974">
    <property type="entry name" value="Rap/Ran-GAP_sf"/>
</dbReference>
<keyword evidence="1" id="KW-0343">GTPase activation</keyword>
<evidence type="ECO:0000256" key="1">
    <source>
        <dbReference type="ARBA" id="ARBA00022468"/>
    </source>
</evidence>
<organism evidence="3 4">
    <name type="scientific">Physocladia obscura</name>
    <dbReference type="NCBI Taxonomy" id="109957"/>
    <lineage>
        <taxon>Eukaryota</taxon>
        <taxon>Fungi</taxon>
        <taxon>Fungi incertae sedis</taxon>
        <taxon>Chytridiomycota</taxon>
        <taxon>Chytridiomycota incertae sedis</taxon>
        <taxon>Chytridiomycetes</taxon>
        <taxon>Chytridiales</taxon>
        <taxon>Chytriomycetaceae</taxon>
        <taxon>Physocladia</taxon>
    </lineage>
</organism>
<dbReference type="GO" id="GO:0051056">
    <property type="term" value="P:regulation of small GTPase mediated signal transduction"/>
    <property type="evidence" value="ECO:0007669"/>
    <property type="project" value="InterPro"/>
</dbReference>
<proteinExistence type="predicted"/>
<dbReference type="InterPro" id="IPR000331">
    <property type="entry name" value="Rap/Ran_GAP_dom"/>
</dbReference>
<dbReference type="Proteomes" id="UP001211907">
    <property type="component" value="Unassembled WGS sequence"/>
</dbReference>